<accession>A0AAD5WDB8</accession>
<dbReference type="AlphaFoldDB" id="A0AAD5WDB8"/>
<keyword evidence="3" id="KW-1185">Reference proteome</keyword>
<dbReference type="Proteomes" id="UP001196413">
    <property type="component" value="Unassembled WGS sequence"/>
</dbReference>
<dbReference type="EMBL" id="JAHQIW010005530">
    <property type="protein sequence ID" value="KAJ1366349.1"/>
    <property type="molecule type" value="Genomic_DNA"/>
</dbReference>
<name>A0AAD5WDB8_PARTN</name>
<feature type="compositionally biased region" description="Basic and acidic residues" evidence="1">
    <location>
        <begin position="41"/>
        <end position="50"/>
    </location>
</feature>
<sequence length="50" mass="5256">MRLLQSGTNDVNSGGVSLEDQPSSGRSLDLGDGDLQSALDADDRHQTLVN</sequence>
<protein>
    <submittedName>
        <fullName evidence="2">Uncharacterized protein</fullName>
    </submittedName>
</protein>
<gene>
    <name evidence="2" type="ORF">KIN20_026989</name>
</gene>
<evidence type="ECO:0000256" key="1">
    <source>
        <dbReference type="SAM" id="MobiDB-lite"/>
    </source>
</evidence>
<proteinExistence type="predicted"/>
<comment type="caution">
    <text evidence="2">The sequence shown here is derived from an EMBL/GenBank/DDBJ whole genome shotgun (WGS) entry which is preliminary data.</text>
</comment>
<feature type="compositionally biased region" description="Polar residues" evidence="1">
    <location>
        <begin position="1"/>
        <end position="26"/>
    </location>
</feature>
<organism evidence="2 3">
    <name type="scientific">Parelaphostrongylus tenuis</name>
    <name type="common">Meningeal worm</name>
    <dbReference type="NCBI Taxonomy" id="148309"/>
    <lineage>
        <taxon>Eukaryota</taxon>
        <taxon>Metazoa</taxon>
        <taxon>Ecdysozoa</taxon>
        <taxon>Nematoda</taxon>
        <taxon>Chromadorea</taxon>
        <taxon>Rhabditida</taxon>
        <taxon>Rhabditina</taxon>
        <taxon>Rhabditomorpha</taxon>
        <taxon>Strongyloidea</taxon>
        <taxon>Metastrongylidae</taxon>
        <taxon>Parelaphostrongylus</taxon>
    </lineage>
</organism>
<feature type="region of interest" description="Disordered" evidence="1">
    <location>
        <begin position="1"/>
        <end position="50"/>
    </location>
</feature>
<evidence type="ECO:0000313" key="2">
    <source>
        <dbReference type="EMBL" id="KAJ1366349.1"/>
    </source>
</evidence>
<reference evidence="2" key="1">
    <citation type="submission" date="2021-06" db="EMBL/GenBank/DDBJ databases">
        <title>Parelaphostrongylus tenuis whole genome reference sequence.</title>
        <authorList>
            <person name="Garwood T.J."/>
            <person name="Larsen P.A."/>
            <person name="Fountain-Jones N.M."/>
            <person name="Garbe J.R."/>
            <person name="Macchietto M.G."/>
            <person name="Kania S.A."/>
            <person name="Gerhold R.W."/>
            <person name="Richards J.E."/>
            <person name="Wolf T.M."/>
        </authorList>
    </citation>
    <scope>NUCLEOTIDE SEQUENCE</scope>
    <source>
        <strain evidence="2">MNPRO001-30</strain>
        <tissue evidence="2">Meninges</tissue>
    </source>
</reference>
<evidence type="ECO:0000313" key="3">
    <source>
        <dbReference type="Proteomes" id="UP001196413"/>
    </source>
</evidence>